<dbReference type="Gene3D" id="1.20.120.50">
    <property type="entry name" value="Hemerythrin-like"/>
    <property type="match status" value="1"/>
</dbReference>
<proteinExistence type="inferred from homology"/>
<dbReference type="GO" id="GO:0046872">
    <property type="term" value="F:metal ion binding"/>
    <property type="evidence" value="ECO:0007669"/>
    <property type="project" value="UniProtKB-KW"/>
</dbReference>
<dbReference type="InterPro" id="IPR050669">
    <property type="entry name" value="Hemerythrin"/>
</dbReference>
<dbReference type="SUPFAM" id="SSF47188">
    <property type="entry name" value="Hemerythrin-like"/>
    <property type="match status" value="1"/>
</dbReference>
<reference evidence="4" key="1">
    <citation type="submission" date="2021-01" db="EMBL/GenBank/DDBJ databases">
        <authorList>
            <person name="Corre E."/>
            <person name="Pelletier E."/>
            <person name="Niang G."/>
            <person name="Scheremetjew M."/>
            <person name="Finn R."/>
            <person name="Kale V."/>
            <person name="Holt S."/>
            <person name="Cochrane G."/>
            <person name="Meng A."/>
            <person name="Brown T."/>
            <person name="Cohen L."/>
        </authorList>
    </citation>
    <scope>NUCLEOTIDE SEQUENCE</scope>
    <source>
        <strain evidence="4">CCMP622</strain>
    </source>
</reference>
<dbReference type="PANTHER" id="PTHR37164:SF1">
    <property type="entry name" value="BACTERIOHEMERYTHRIN"/>
    <property type="match status" value="1"/>
</dbReference>
<keyword evidence="3" id="KW-0408">Iron</keyword>
<dbReference type="AlphaFoldDB" id="A0A7S2XF64"/>
<evidence type="ECO:0000256" key="1">
    <source>
        <dbReference type="ARBA" id="ARBA00010587"/>
    </source>
</evidence>
<accession>A0A7S2XF64</accession>
<dbReference type="CDD" id="cd12107">
    <property type="entry name" value="Hemerythrin"/>
    <property type="match status" value="1"/>
</dbReference>
<dbReference type="InterPro" id="IPR035938">
    <property type="entry name" value="Hemerythrin-like_sf"/>
</dbReference>
<dbReference type="InterPro" id="IPR012827">
    <property type="entry name" value="Hemerythrin_metal-bd"/>
</dbReference>
<evidence type="ECO:0000256" key="2">
    <source>
        <dbReference type="ARBA" id="ARBA00022723"/>
    </source>
</evidence>
<keyword evidence="2" id="KW-0479">Metal-binding</keyword>
<sequence length="345" mass="38313">MERWASSAAFQKKVRFLTISVAGPKLADTYTKEYQFKNVLNGYIERQNDMPTFGQLGCQGFIIFDQAGKMVLPATSAFLDIDQKAFDDVEFQLNTLLSDNESSGLLEPGRRVQLTRLVKAPRLNGRSGTVTGFDSKSKRYLVQIDGYEKSHGIQPVNVMPLRQSAKNSSNKKRKTTGCGPGGCSMPKASPCSMNDGKGCASTGGCSKNKSDEKGPIECPSVGVRAMDEEHAECFLSLQQLQESRKPADLKKAKEAIEAHFAHEERLFEETGFDDGGKFSKTKSHCQDHRKILAEIDAEMNRCSSSSDSLVSKDFAYTLASRLGDHTKQYDTQYSSHMQEHYKQQQ</sequence>
<comment type="similarity">
    <text evidence="1">Belongs to the hemerythrin family.</text>
</comment>
<name>A0A7S2XF64_9EUKA</name>
<gene>
    <name evidence="4" type="ORF">LSP00402_LOCUS13821</name>
</gene>
<protein>
    <submittedName>
        <fullName evidence="4">Uncharacterized protein</fullName>
    </submittedName>
</protein>
<organism evidence="4">
    <name type="scientific">Lotharella oceanica</name>
    <dbReference type="NCBI Taxonomy" id="641309"/>
    <lineage>
        <taxon>Eukaryota</taxon>
        <taxon>Sar</taxon>
        <taxon>Rhizaria</taxon>
        <taxon>Cercozoa</taxon>
        <taxon>Chlorarachniophyceae</taxon>
        <taxon>Lotharella</taxon>
    </lineage>
</organism>
<evidence type="ECO:0000313" key="4">
    <source>
        <dbReference type="EMBL" id="CAD9769838.1"/>
    </source>
</evidence>
<dbReference type="EMBL" id="HBHP01022217">
    <property type="protein sequence ID" value="CAD9769838.1"/>
    <property type="molecule type" value="Transcribed_RNA"/>
</dbReference>
<evidence type="ECO:0000256" key="3">
    <source>
        <dbReference type="ARBA" id="ARBA00023004"/>
    </source>
</evidence>
<dbReference type="PANTHER" id="PTHR37164">
    <property type="entry name" value="BACTERIOHEMERYTHRIN"/>
    <property type="match status" value="1"/>
</dbReference>